<comment type="caution">
    <text evidence="2">The sequence shown here is derived from an EMBL/GenBank/DDBJ whole genome shotgun (WGS) entry which is preliminary data.</text>
</comment>
<evidence type="ECO:0000256" key="1">
    <source>
        <dbReference type="SAM" id="Phobius"/>
    </source>
</evidence>
<name>A0A7X0D2M6_9HYPH</name>
<gene>
    <name evidence="2" type="ORF">HNQ72_005505</name>
</gene>
<organism evidence="2 3">
    <name type="scientific">Rhizobium wenxiniae</name>
    <dbReference type="NCBI Taxonomy" id="1737357"/>
    <lineage>
        <taxon>Bacteria</taxon>
        <taxon>Pseudomonadati</taxon>
        <taxon>Pseudomonadota</taxon>
        <taxon>Alphaproteobacteria</taxon>
        <taxon>Hyphomicrobiales</taxon>
        <taxon>Rhizobiaceae</taxon>
        <taxon>Rhizobium/Agrobacterium group</taxon>
        <taxon>Rhizobium</taxon>
    </lineage>
</organism>
<proteinExistence type="predicted"/>
<evidence type="ECO:0000313" key="3">
    <source>
        <dbReference type="Proteomes" id="UP000547879"/>
    </source>
</evidence>
<feature type="transmembrane region" description="Helical" evidence="1">
    <location>
        <begin position="12"/>
        <end position="32"/>
    </location>
</feature>
<dbReference type="Proteomes" id="UP000547879">
    <property type="component" value="Unassembled WGS sequence"/>
</dbReference>
<keyword evidence="1" id="KW-1133">Transmembrane helix</keyword>
<dbReference type="RefSeq" id="WP_183997073.1">
    <property type="nucleotide sequence ID" value="NZ_BMHW01000011.1"/>
</dbReference>
<sequence>MSDFLGQYRIRVRSLLSAAAVLTAVFICAKFATSDVLMLGYTMVVPVFVFLSALIEDASVRTHRSGLLVCLEMAISAGGAAGVGYLGYRLWLLGY</sequence>
<feature type="transmembrane region" description="Helical" evidence="1">
    <location>
        <begin position="67"/>
        <end position="88"/>
    </location>
</feature>
<accession>A0A7X0D2M6</accession>
<feature type="transmembrane region" description="Helical" evidence="1">
    <location>
        <begin position="38"/>
        <end position="55"/>
    </location>
</feature>
<evidence type="ECO:0000313" key="2">
    <source>
        <dbReference type="EMBL" id="MBB6165657.1"/>
    </source>
</evidence>
<keyword evidence="3" id="KW-1185">Reference proteome</keyword>
<keyword evidence="1" id="KW-0812">Transmembrane</keyword>
<protein>
    <submittedName>
        <fullName evidence="2">Uncharacterized protein</fullName>
    </submittedName>
</protein>
<dbReference type="EMBL" id="JACHEG010000010">
    <property type="protein sequence ID" value="MBB6165657.1"/>
    <property type="molecule type" value="Genomic_DNA"/>
</dbReference>
<keyword evidence="1" id="KW-0472">Membrane</keyword>
<dbReference type="AlphaFoldDB" id="A0A7X0D2M6"/>
<reference evidence="2 3" key="1">
    <citation type="submission" date="2020-08" db="EMBL/GenBank/DDBJ databases">
        <title>Genomic Encyclopedia of Type Strains, Phase IV (KMG-IV): sequencing the most valuable type-strain genomes for metagenomic binning, comparative biology and taxonomic classification.</title>
        <authorList>
            <person name="Goeker M."/>
        </authorList>
    </citation>
    <scope>NUCLEOTIDE SEQUENCE [LARGE SCALE GENOMIC DNA]</scope>
    <source>
        <strain evidence="2 3">DSM 100734</strain>
    </source>
</reference>